<evidence type="ECO:0000313" key="2">
    <source>
        <dbReference type="Proteomes" id="UP000299290"/>
    </source>
</evidence>
<proteinExistence type="predicted"/>
<comment type="caution">
    <text evidence="1">The sequence shown here is derived from an EMBL/GenBank/DDBJ whole genome shotgun (WGS) entry which is preliminary data.</text>
</comment>
<keyword evidence="2" id="KW-1185">Reference proteome</keyword>
<accession>A0A4D4K2R3</accession>
<organism evidence="1 2">
    <name type="scientific">Streptomyces antimycoticus</name>
    <dbReference type="NCBI Taxonomy" id="68175"/>
    <lineage>
        <taxon>Bacteria</taxon>
        <taxon>Bacillati</taxon>
        <taxon>Actinomycetota</taxon>
        <taxon>Actinomycetes</taxon>
        <taxon>Kitasatosporales</taxon>
        <taxon>Streptomycetaceae</taxon>
        <taxon>Streptomyces</taxon>
        <taxon>Streptomyces violaceusniger group</taxon>
    </lineage>
</organism>
<dbReference type="AlphaFoldDB" id="A0A4D4K2R3"/>
<protein>
    <submittedName>
        <fullName evidence="1">Uncharacterized protein</fullName>
    </submittedName>
</protein>
<dbReference type="EMBL" id="BJHV01000001">
    <property type="protein sequence ID" value="GDY41370.1"/>
    <property type="molecule type" value="Genomic_DNA"/>
</dbReference>
<reference evidence="1 2" key="1">
    <citation type="journal article" date="2020" name="Int. J. Syst. Evol. Microbiol.">
        <title>Reclassification of Streptomyces castelarensis and Streptomyces sporoclivatus as later heterotypic synonyms of Streptomyces antimycoticus.</title>
        <authorList>
            <person name="Komaki H."/>
            <person name="Tamura T."/>
        </authorList>
    </citation>
    <scope>NUCLEOTIDE SEQUENCE [LARGE SCALE GENOMIC DNA]</scope>
    <source>
        <strain evidence="1 2">NBRC 12839</strain>
    </source>
</reference>
<gene>
    <name evidence="1" type="ORF">SANT12839_022520</name>
</gene>
<dbReference type="Proteomes" id="UP000299290">
    <property type="component" value="Unassembled WGS sequence"/>
</dbReference>
<sequence>MISCVTPPGLSKVTNAFAALRLLPLSDRDKDVEILALRHQLAVVERQLEGARPRFAPEDRTSSLPCSIVFPSSASVGFDCW</sequence>
<name>A0A4D4K2R3_9ACTN</name>
<evidence type="ECO:0000313" key="1">
    <source>
        <dbReference type="EMBL" id="GDY41370.1"/>
    </source>
</evidence>